<evidence type="ECO:0000313" key="32">
    <source>
        <dbReference type="EMBL" id="ASJ25968.1"/>
    </source>
</evidence>
<accession>A0A248LMK7</accession>
<dbReference type="GO" id="GO:0030288">
    <property type="term" value="C:outer membrane-bounded periplasmic space"/>
    <property type="evidence" value="ECO:0007669"/>
    <property type="project" value="TreeGrafter"/>
</dbReference>
<evidence type="ECO:0000256" key="4">
    <source>
        <dbReference type="ARBA" id="ARBA00007739"/>
    </source>
</evidence>
<evidence type="ECO:0000256" key="26">
    <source>
        <dbReference type="ARBA" id="ARBA00060592"/>
    </source>
</evidence>
<dbReference type="AlphaFoldDB" id="A0A248LMK7"/>
<dbReference type="EC" id="3.4.16.4" evidence="5"/>
<evidence type="ECO:0000256" key="12">
    <source>
        <dbReference type="ARBA" id="ARBA00022679"/>
    </source>
</evidence>
<evidence type="ECO:0000256" key="23">
    <source>
        <dbReference type="ARBA" id="ARBA00034000"/>
    </source>
</evidence>
<dbReference type="InterPro" id="IPR001264">
    <property type="entry name" value="Glyco_trans_51"/>
</dbReference>
<dbReference type="InterPro" id="IPR001460">
    <property type="entry name" value="PCN-bd_Tpept"/>
</dbReference>
<evidence type="ECO:0000259" key="29">
    <source>
        <dbReference type="Pfam" id="PF00905"/>
    </source>
</evidence>
<dbReference type="NCBIfam" id="TIGR02074">
    <property type="entry name" value="PBP_1a_fam"/>
    <property type="match status" value="1"/>
</dbReference>
<feature type="transmembrane region" description="Helical" evidence="28">
    <location>
        <begin position="33"/>
        <end position="56"/>
    </location>
</feature>
<evidence type="ECO:0000256" key="6">
    <source>
        <dbReference type="ARBA" id="ARBA00018638"/>
    </source>
</evidence>
<evidence type="ECO:0000256" key="15">
    <source>
        <dbReference type="ARBA" id="ARBA00022960"/>
    </source>
</evidence>
<keyword evidence="9" id="KW-0121">Carboxypeptidase</keyword>
<dbReference type="GO" id="GO:0008360">
    <property type="term" value="P:regulation of cell shape"/>
    <property type="evidence" value="ECO:0007669"/>
    <property type="project" value="UniProtKB-KW"/>
</dbReference>
<comment type="catalytic activity">
    <reaction evidence="25">
        <text>[GlcNAc-(1-&gt;4)-Mur2Ac(oyl-L-Ala-gamma-D-Glu-L-Lys-D-Ala-D-Ala)](n)-di-trans,octa-cis-undecaprenyl diphosphate + beta-D-GlcNAc-(1-&gt;4)-Mur2Ac(oyl-L-Ala-gamma-D-Glu-L-Lys-D-Ala-D-Ala)-di-trans,octa-cis-undecaprenyl diphosphate = [GlcNAc-(1-&gt;4)-Mur2Ac(oyl-L-Ala-gamma-D-Glu-L-Lys-D-Ala-D-Ala)](n+1)-di-trans,octa-cis-undecaprenyl diphosphate + di-trans,octa-cis-undecaprenyl diphosphate + H(+)</text>
        <dbReference type="Rhea" id="RHEA:23708"/>
        <dbReference type="Rhea" id="RHEA-COMP:9602"/>
        <dbReference type="Rhea" id="RHEA-COMP:9603"/>
        <dbReference type="ChEBI" id="CHEBI:15378"/>
        <dbReference type="ChEBI" id="CHEBI:58405"/>
        <dbReference type="ChEBI" id="CHEBI:60033"/>
        <dbReference type="ChEBI" id="CHEBI:78435"/>
        <dbReference type="EC" id="2.4.99.28"/>
    </reaction>
</comment>
<keyword evidence="22" id="KW-0961">Cell wall biogenesis/degradation</keyword>
<keyword evidence="12" id="KW-0808">Transferase</keyword>
<comment type="similarity">
    <text evidence="4">In the N-terminal section; belongs to the glycosyltransferase 51 family.</text>
</comment>
<keyword evidence="13 28" id="KW-0812">Transmembrane</keyword>
<dbReference type="GO" id="GO:0071555">
    <property type="term" value="P:cell wall organization"/>
    <property type="evidence" value="ECO:0007669"/>
    <property type="project" value="UniProtKB-KW"/>
</dbReference>
<dbReference type="GO" id="GO:0009252">
    <property type="term" value="P:peptidoglycan biosynthetic process"/>
    <property type="evidence" value="ECO:0007669"/>
    <property type="project" value="UniProtKB-UniPathway"/>
</dbReference>
<feature type="region of interest" description="Disordered" evidence="27">
    <location>
        <begin position="771"/>
        <end position="804"/>
    </location>
</feature>
<sequence>MTRNHSRCPRPQPAAILPAFAKRHGAKFMISRLFRWLLIALVLLIVVVAALIGVAVSTTYPRLPSIEALTEYRPKIPLRIYTADGVQIGEFGEEKRAFTPIAEVPPMMKRAILAAEDERFYQHGGVDYLGVLRAAAGNALHGGVRSGASTITMQVAKNFFLSSERTFTRKFNEALLAFKIEHNLSKDQILEIYFNQIYLGQRAYGFTSAAQTYFGKTLHELSPAEMAMLAGLPKAPSSYNPVVNPERARLRQLYVLRRMYELGALNADQYEAARLEPLKLASRNEDFPVPANYVAEMVRLAMVARYGDGAYADGYKVYTTLRSDHQQAAFSAVRNGLMDYDRRHGYRGPESYIDLATLPAGDDRDEALDDALAKIRDSGKLQPAIVLAASPTQITAYLRGGQEVHVKGAGLTFARAYLSDKLTPAQRIRPGSVIRVTQNDKGVWSISQMPKVEGAFVSVNPRNGAILSLVGGFDFNRNHFNRVTQAWRQPGSSFKPFIYSAALERGFTPSTMVNDAPLVIDPQSIGGQRWEPKNYDGKFAGMMTLRRGLTLSKNLVSIRVLMATGTDYTQQYLQRFGFAAKQHPAYLTMALGAGMVTPLGMAEGYSVFANGGSHVTPYFIDRIEDDRGQVLAQTAPQVVGQNAKQAIDPRNAFIMTNLMQDVVKFGTARRALSLNRTDLAGKTGTTNDSRDAWFAGYAPNELVGVAWVGFDDNRPLGGGETGGGAALPIWIDYMQHALAKAPEIELPLPAGIVEKPGAGLHGQPEYYYEEYQQPNPELGLNNQQSRPLDAGEADGNAAPADSARDAVENVKELLF</sequence>
<dbReference type="FunFam" id="1.10.3810.10:FF:000003">
    <property type="entry name" value="Penicillin-binding protein 1a"/>
    <property type="match status" value="1"/>
</dbReference>
<dbReference type="SUPFAM" id="SSF53955">
    <property type="entry name" value="Lysozyme-like"/>
    <property type="match status" value="1"/>
</dbReference>
<dbReference type="InterPro" id="IPR023346">
    <property type="entry name" value="Lysozyme-like_dom_sf"/>
</dbReference>
<evidence type="ECO:0000256" key="21">
    <source>
        <dbReference type="ARBA" id="ARBA00023268"/>
    </source>
</evidence>
<keyword evidence="11" id="KW-0328">Glycosyltransferase</keyword>
<keyword evidence="16" id="KW-0735">Signal-anchor</keyword>
<dbReference type="PANTHER" id="PTHR32282:SF27">
    <property type="entry name" value="PENICILLIN-BINDING PROTEIN 1A"/>
    <property type="match status" value="1"/>
</dbReference>
<evidence type="ECO:0000313" key="33">
    <source>
        <dbReference type="Proteomes" id="UP000197424"/>
    </source>
</evidence>
<dbReference type="GO" id="GO:0008658">
    <property type="term" value="F:penicillin binding"/>
    <property type="evidence" value="ECO:0007669"/>
    <property type="project" value="InterPro"/>
</dbReference>
<dbReference type="Gene3D" id="3.40.710.10">
    <property type="entry name" value="DD-peptidase/beta-lactamase superfamily"/>
    <property type="match status" value="2"/>
</dbReference>
<evidence type="ECO:0000256" key="25">
    <source>
        <dbReference type="ARBA" id="ARBA00049902"/>
    </source>
</evidence>
<evidence type="ECO:0000256" key="2">
    <source>
        <dbReference type="ARBA" id="ARBA00004752"/>
    </source>
</evidence>
<dbReference type="Pfam" id="PF00912">
    <property type="entry name" value="Transgly"/>
    <property type="match status" value="1"/>
</dbReference>
<dbReference type="Pfam" id="PF00905">
    <property type="entry name" value="Transpeptidase"/>
    <property type="match status" value="1"/>
</dbReference>
<proteinExistence type="inferred from homology"/>
<evidence type="ECO:0000256" key="9">
    <source>
        <dbReference type="ARBA" id="ARBA00022645"/>
    </source>
</evidence>
<evidence type="ECO:0000256" key="16">
    <source>
        <dbReference type="ARBA" id="ARBA00022968"/>
    </source>
</evidence>
<dbReference type="Proteomes" id="UP000197424">
    <property type="component" value="Chromosome"/>
</dbReference>
<keyword evidence="20" id="KW-0046">Antibiotic resistance</keyword>
<evidence type="ECO:0000256" key="17">
    <source>
        <dbReference type="ARBA" id="ARBA00022984"/>
    </source>
</evidence>
<evidence type="ECO:0000259" key="31">
    <source>
        <dbReference type="Pfam" id="PF17092"/>
    </source>
</evidence>
<evidence type="ECO:0000256" key="5">
    <source>
        <dbReference type="ARBA" id="ARBA00012448"/>
    </source>
</evidence>
<dbReference type="GO" id="GO:0008955">
    <property type="term" value="F:peptidoglycan glycosyltransferase activity"/>
    <property type="evidence" value="ECO:0007669"/>
    <property type="project" value="UniProtKB-EC"/>
</dbReference>
<organism evidence="32 33">
    <name type="scientific">Laribacter hongkongensis</name>
    <dbReference type="NCBI Taxonomy" id="168471"/>
    <lineage>
        <taxon>Bacteria</taxon>
        <taxon>Pseudomonadati</taxon>
        <taxon>Pseudomonadota</taxon>
        <taxon>Betaproteobacteria</taxon>
        <taxon>Neisseriales</taxon>
        <taxon>Aquaspirillaceae</taxon>
        <taxon>Laribacter</taxon>
    </lineage>
</organism>
<keyword evidence="19 28" id="KW-0472">Membrane</keyword>
<evidence type="ECO:0000256" key="20">
    <source>
        <dbReference type="ARBA" id="ARBA00023251"/>
    </source>
</evidence>
<dbReference type="UniPathway" id="UPA00219"/>
<comment type="subcellular location">
    <subcellularLocation>
        <location evidence="1">Cell inner membrane</location>
        <topology evidence="1">Single-pass type II membrane protein</topology>
    </subcellularLocation>
</comment>
<comment type="similarity">
    <text evidence="3">In the C-terminal section; belongs to the transpeptidase family.</text>
</comment>
<evidence type="ECO:0000256" key="10">
    <source>
        <dbReference type="ARBA" id="ARBA00022670"/>
    </source>
</evidence>
<gene>
    <name evidence="32" type="ORF">LHGZ1_3137</name>
</gene>
<feature type="domain" description="Penicillin-binding protein OB-like" evidence="31">
    <location>
        <begin position="346"/>
        <end position="452"/>
    </location>
</feature>
<evidence type="ECO:0000256" key="27">
    <source>
        <dbReference type="SAM" id="MobiDB-lite"/>
    </source>
</evidence>
<evidence type="ECO:0000259" key="30">
    <source>
        <dbReference type="Pfam" id="PF00912"/>
    </source>
</evidence>
<dbReference type="Gene3D" id="1.10.3810.10">
    <property type="entry name" value="Biosynthetic peptidoglycan transglycosylase-like"/>
    <property type="match status" value="1"/>
</dbReference>
<evidence type="ECO:0000256" key="18">
    <source>
        <dbReference type="ARBA" id="ARBA00022989"/>
    </source>
</evidence>
<evidence type="ECO:0000256" key="14">
    <source>
        <dbReference type="ARBA" id="ARBA00022801"/>
    </source>
</evidence>
<evidence type="ECO:0000256" key="3">
    <source>
        <dbReference type="ARBA" id="ARBA00007090"/>
    </source>
</evidence>
<dbReference type="PANTHER" id="PTHR32282">
    <property type="entry name" value="BINDING PROTEIN TRANSPEPTIDASE, PUTATIVE-RELATED"/>
    <property type="match status" value="1"/>
</dbReference>
<keyword evidence="14" id="KW-0378">Hydrolase</keyword>
<dbReference type="InterPro" id="IPR012338">
    <property type="entry name" value="Beta-lactam/transpept-like"/>
</dbReference>
<keyword evidence="18 28" id="KW-1133">Transmembrane helix</keyword>
<dbReference type="InterPro" id="IPR031376">
    <property type="entry name" value="PCB_OB"/>
</dbReference>
<comment type="catalytic activity">
    <reaction evidence="23">
        <text>Preferential cleavage: (Ac)2-L-Lys-D-Ala-|-D-Ala. Also transpeptidation of peptidyl-alanyl moieties that are N-acyl substituents of D-alanine.</text>
        <dbReference type="EC" id="3.4.16.4"/>
    </reaction>
</comment>
<evidence type="ECO:0000256" key="8">
    <source>
        <dbReference type="ARBA" id="ARBA00022519"/>
    </source>
</evidence>
<comment type="pathway">
    <text evidence="26">Glycan biosynthesis.</text>
</comment>
<feature type="domain" description="Glycosyl transferase family 51" evidence="30">
    <location>
        <begin position="85"/>
        <end position="259"/>
    </location>
</feature>
<feature type="domain" description="Penicillin-binding protein transpeptidase" evidence="29">
    <location>
        <begin position="454"/>
        <end position="707"/>
    </location>
</feature>
<dbReference type="GO" id="GO:0006508">
    <property type="term" value="P:proteolysis"/>
    <property type="evidence" value="ECO:0007669"/>
    <property type="project" value="UniProtKB-KW"/>
</dbReference>
<evidence type="ECO:0000256" key="28">
    <source>
        <dbReference type="SAM" id="Phobius"/>
    </source>
</evidence>
<keyword evidence="15" id="KW-0133">Cell shape</keyword>
<evidence type="ECO:0000256" key="1">
    <source>
        <dbReference type="ARBA" id="ARBA00004249"/>
    </source>
</evidence>
<dbReference type="GO" id="GO:0005886">
    <property type="term" value="C:plasma membrane"/>
    <property type="evidence" value="ECO:0007669"/>
    <property type="project" value="UniProtKB-SubCell"/>
</dbReference>
<dbReference type="Pfam" id="PF17092">
    <property type="entry name" value="PCB_OB"/>
    <property type="match status" value="1"/>
</dbReference>
<keyword evidence="10" id="KW-0645">Protease</keyword>
<protein>
    <recommendedName>
        <fullName evidence="6">Penicillin-binding protein 1A</fullName>
        <ecNumber evidence="24">2.4.99.28</ecNumber>
        <ecNumber evidence="5">3.4.16.4</ecNumber>
    </recommendedName>
</protein>
<comment type="pathway">
    <text evidence="2">Cell wall biogenesis; peptidoglycan biosynthesis.</text>
</comment>
<evidence type="ECO:0000256" key="24">
    <source>
        <dbReference type="ARBA" id="ARBA00044770"/>
    </source>
</evidence>
<reference evidence="33" key="1">
    <citation type="submission" date="2017-06" db="EMBL/GenBank/DDBJ databases">
        <title>Whole genome sequence of Laribacter hongkongensis LHGZ1.</title>
        <authorList>
            <person name="Chen D."/>
            <person name="Wu H."/>
            <person name="Chen J."/>
        </authorList>
    </citation>
    <scope>NUCLEOTIDE SEQUENCE [LARGE SCALE GENOMIC DNA]</scope>
    <source>
        <strain evidence="33">LHGZ1</strain>
    </source>
</reference>
<name>A0A248LMK7_9NEIS</name>
<evidence type="ECO:0000256" key="11">
    <source>
        <dbReference type="ARBA" id="ARBA00022676"/>
    </source>
</evidence>
<evidence type="ECO:0000256" key="7">
    <source>
        <dbReference type="ARBA" id="ARBA00022475"/>
    </source>
</evidence>
<dbReference type="InterPro" id="IPR036950">
    <property type="entry name" value="PBP_transglycosylase"/>
</dbReference>
<dbReference type="EMBL" id="CP022115">
    <property type="protein sequence ID" value="ASJ25968.1"/>
    <property type="molecule type" value="Genomic_DNA"/>
</dbReference>
<evidence type="ECO:0000256" key="19">
    <source>
        <dbReference type="ARBA" id="ARBA00023136"/>
    </source>
</evidence>
<dbReference type="InterPro" id="IPR050396">
    <property type="entry name" value="Glycosyltr_51/Transpeptidase"/>
</dbReference>
<dbReference type="SUPFAM" id="SSF56601">
    <property type="entry name" value="beta-lactamase/transpeptidase-like"/>
    <property type="match status" value="1"/>
</dbReference>
<keyword evidence="8" id="KW-0997">Cell inner membrane</keyword>
<dbReference type="GO" id="GO:0009002">
    <property type="term" value="F:serine-type D-Ala-D-Ala carboxypeptidase activity"/>
    <property type="evidence" value="ECO:0007669"/>
    <property type="project" value="UniProtKB-EC"/>
</dbReference>
<dbReference type="GO" id="GO:0046677">
    <property type="term" value="P:response to antibiotic"/>
    <property type="evidence" value="ECO:0007669"/>
    <property type="project" value="UniProtKB-KW"/>
</dbReference>
<keyword evidence="17" id="KW-0573">Peptidoglycan synthesis</keyword>
<dbReference type="OrthoDB" id="9766909at2"/>
<evidence type="ECO:0000256" key="13">
    <source>
        <dbReference type="ARBA" id="ARBA00022692"/>
    </source>
</evidence>
<keyword evidence="7" id="KW-1003">Cell membrane</keyword>
<evidence type="ECO:0000256" key="22">
    <source>
        <dbReference type="ARBA" id="ARBA00023316"/>
    </source>
</evidence>
<dbReference type="EC" id="2.4.99.28" evidence="24"/>
<keyword evidence="21" id="KW-0511">Multifunctional enzyme</keyword>